<evidence type="ECO:0000313" key="2">
    <source>
        <dbReference type="Proteomes" id="UP000324222"/>
    </source>
</evidence>
<dbReference type="Proteomes" id="UP000324222">
    <property type="component" value="Unassembled WGS sequence"/>
</dbReference>
<gene>
    <name evidence="1" type="ORF">E2C01_101158</name>
</gene>
<accession>A0A5B7KJD4</accession>
<protein>
    <submittedName>
        <fullName evidence="1">Uncharacterized protein</fullName>
    </submittedName>
</protein>
<dbReference type="AlphaFoldDB" id="A0A5B7KJD4"/>
<sequence>MPRRFPRVSALEWSPTSHVKARLSSEGAEGAGKDVMGDSTLSLVDVGECGGCLGRRNTLKHSKNRTYSWKKAQHS</sequence>
<dbReference type="OrthoDB" id="1291858at2759"/>
<reference evidence="1 2" key="1">
    <citation type="submission" date="2019-05" db="EMBL/GenBank/DDBJ databases">
        <title>Another draft genome of Portunus trituberculatus and its Hox gene families provides insights of decapod evolution.</title>
        <authorList>
            <person name="Jeong J.-H."/>
            <person name="Song I."/>
            <person name="Kim S."/>
            <person name="Choi T."/>
            <person name="Kim D."/>
            <person name="Ryu S."/>
            <person name="Kim W."/>
        </authorList>
    </citation>
    <scope>NUCLEOTIDE SEQUENCE [LARGE SCALE GENOMIC DNA]</scope>
    <source>
        <tissue evidence="1">Muscle</tissue>
    </source>
</reference>
<keyword evidence="2" id="KW-1185">Reference proteome</keyword>
<comment type="caution">
    <text evidence="1">The sequence shown here is derived from an EMBL/GenBank/DDBJ whole genome shotgun (WGS) entry which is preliminary data.</text>
</comment>
<dbReference type="EMBL" id="VSRR010145910">
    <property type="protein sequence ID" value="MPD05418.1"/>
    <property type="molecule type" value="Genomic_DNA"/>
</dbReference>
<evidence type="ECO:0000313" key="1">
    <source>
        <dbReference type="EMBL" id="MPD05418.1"/>
    </source>
</evidence>
<name>A0A5B7KJD4_PORTR</name>
<organism evidence="1 2">
    <name type="scientific">Portunus trituberculatus</name>
    <name type="common">Swimming crab</name>
    <name type="synonym">Neptunus trituberculatus</name>
    <dbReference type="NCBI Taxonomy" id="210409"/>
    <lineage>
        <taxon>Eukaryota</taxon>
        <taxon>Metazoa</taxon>
        <taxon>Ecdysozoa</taxon>
        <taxon>Arthropoda</taxon>
        <taxon>Crustacea</taxon>
        <taxon>Multicrustacea</taxon>
        <taxon>Malacostraca</taxon>
        <taxon>Eumalacostraca</taxon>
        <taxon>Eucarida</taxon>
        <taxon>Decapoda</taxon>
        <taxon>Pleocyemata</taxon>
        <taxon>Brachyura</taxon>
        <taxon>Eubrachyura</taxon>
        <taxon>Portunoidea</taxon>
        <taxon>Portunidae</taxon>
        <taxon>Portuninae</taxon>
        <taxon>Portunus</taxon>
    </lineage>
</organism>
<proteinExistence type="predicted"/>